<sequence>MTKRIVPDFSLAAGGDTHSVLSRVLRAGEYLYENQNVSGLMSTAKNAVGSALWGKKTETNTQTAPKTEWESDSLDDLIEPIVLVSSYEERRGLSDSNRLHSAAANRRLKNKTQRYQAIRVLFLSWQCFDSPATKKLMERLKELLGMTYNYHVHEFTIPSHVETPEATLIHYLAKNNFFSLQDEDNDRELLIIIYDGLAGVIQDRFCVFGHKGIMNWSWISKKIAAAPYDSLVVMNSNFIPYKGIRNEHELGTNMVLAACGPTSHLRERLLRERMTTPDSESNIPDETNLLSVEVDNLSWSKVFLGTFLAQLKSVESSTDASSPLSVTDIFHEILVAHRTCGFGQGLNGTPTWKPFCDFVDGIERLDDLSIYIQPQVKDHNASEQHGDEWTLVGGEDEFG</sequence>
<evidence type="ECO:0000313" key="1">
    <source>
        <dbReference type="EMBL" id="KAK3336310.1"/>
    </source>
</evidence>
<comment type="caution">
    <text evidence="1">The sequence shown here is derived from an EMBL/GenBank/DDBJ whole genome shotgun (WGS) entry which is preliminary data.</text>
</comment>
<proteinExistence type="predicted"/>
<dbReference type="Proteomes" id="UP001286456">
    <property type="component" value="Unassembled WGS sequence"/>
</dbReference>
<gene>
    <name evidence="1" type="ORF">B0T19DRAFT_480863</name>
</gene>
<organism evidence="1 2">
    <name type="scientific">Cercophora scortea</name>
    <dbReference type="NCBI Taxonomy" id="314031"/>
    <lineage>
        <taxon>Eukaryota</taxon>
        <taxon>Fungi</taxon>
        <taxon>Dikarya</taxon>
        <taxon>Ascomycota</taxon>
        <taxon>Pezizomycotina</taxon>
        <taxon>Sordariomycetes</taxon>
        <taxon>Sordariomycetidae</taxon>
        <taxon>Sordariales</taxon>
        <taxon>Lasiosphaeriaceae</taxon>
        <taxon>Cercophora</taxon>
    </lineage>
</organism>
<accession>A0AAE0J4D6</accession>
<name>A0AAE0J4D6_9PEZI</name>
<dbReference type="AlphaFoldDB" id="A0AAE0J4D6"/>
<reference evidence="1" key="2">
    <citation type="submission" date="2023-06" db="EMBL/GenBank/DDBJ databases">
        <authorList>
            <consortium name="Lawrence Berkeley National Laboratory"/>
            <person name="Haridas S."/>
            <person name="Hensen N."/>
            <person name="Bonometti L."/>
            <person name="Westerberg I."/>
            <person name="Brannstrom I.O."/>
            <person name="Guillou S."/>
            <person name="Cros-Aarteil S."/>
            <person name="Calhoun S."/>
            <person name="Kuo A."/>
            <person name="Mondo S."/>
            <person name="Pangilinan J."/>
            <person name="Riley R."/>
            <person name="Labutti K."/>
            <person name="Andreopoulos B."/>
            <person name="Lipzen A."/>
            <person name="Chen C."/>
            <person name="Yanf M."/>
            <person name="Daum C."/>
            <person name="Ng V."/>
            <person name="Clum A."/>
            <person name="Steindorff A."/>
            <person name="Ohm R."/>
            <person name="Martin F."/>
            <person name="Silar P."/>
            <person name="Natvig D."/>
            <person name="Lalanne C."/>
            <person name="Gautier V."/>
            <person name="Ament-Velasquez S.L."/>
            <person name="Kruys A."/>
            <person name="Hutchinson M.I."/>
            <person name="Powell A.J."/>
            <person name="Barry K."/>
            <person name="Miller A.N."/>
            <person name="Grigoriev I.V."/>
            <person name="Debuchy R."/>
            <person name="Gladieux P."/>
            <person name="Thoren M.H."/>
            <person name="Johannesson H."/>
        </authorList>
    </citation>
    <scope>NUCLEOTIDE SEQUENCE</scope>
    <source>
        <strain evidence="1">SMH4131-1</strain>
    </source>
</reference>
<dbReference type="EMBL" id="JAUEPO010000001">
    <property type="protein sequence ID" value="KAK3336310.1"/>
    <property type="molecule type" value="Genomic_DNA"/>
</dbReference>
<reference evidence="1" key="1">
    <citation type="journal article" date="2023" name="Mol. Phylogenet. Evol.">
        <title>Genome-scale phylogeny and comparative genomics of the fungal order Sordariales.</title>
        <authorList>
            <person name="Hensen N."/>
            <person name="Bonometti L."/>
            <person name="Westerberg I."/>
            <person name="Brannstrom I.O."/>
            <person name="Guillou S."/>
            <person name="Cros-Aarteil S."/>
            <person name="Calhoun S."/>
            <person name="Haridas S."/>
            <person name="Kuo A."/>
            <person name="Mondo S."/>
            <person name="Pangilinan J."/>
            <person name="Riley R."/>
            <person name="LaButti K."/>
            <person name="Andreopoulos B."/>
            <person name="Lipzen A."/>
            <person name="Chen C."/>
            <person name="Yan M."/>
            <person name="Daum C."/>
            <person name="Ng V."/>
            <person name="Clum A."/>
            <person name="Steindorff A."/>
            <person name="Ohm R.A."/>
            <person name="Martin F."/>
            <person name="Silar P."/>
            <person name="Natvig D.O."/>
            <person name="Lalanne C."/>
            <person name="Gautier V."/>
            <person name="Ament-Velasquez S.L."/>
            <person name="Kruys A."/>
            <person name="Hutchinson M.I."/>
            <person name="Powell A.J."/>
            <person name="Barry K."/>
            <person name="Miller A.N."/>
            <person name="Grigoriev I.V."/>
            <person name="Debuchy R."/>
            <person name="Gladieux P."/>
            <person name="Hiltunen Thoren M."/>
            <person name="Johannesson H."/>
        </authorList>
    </citation>
    <scope>NUCLEOTIDE SEQUENCE</scope>
    <source>
        <strain evidence="1">SMH4131-1</strain>
    </source>
</reference>
<keyword evidence="2" id="KW-1185">Reference proteome</keyword>
<evidence type="ECO:0000313" key="2">
    <source>
        <dbReference type="Proteomes" id="UP001286456"/>
    </source>
</evidence>
<protein>
    <submittedName>
        <fullName evidence="1">Uncharacterized protein</fullName>
    </submittedName>
</protein>